<accession>A0A918P3S2</accession>
<dbReference type="Proteomes" id="UP000619244">
    <property type="component" value="Unassembled WGS sequence"/>
</dbReference>
<keyword evidence="3" id="KW-1185">Reference proteome</keyword>
<feature type="region of interest" description="Disordered" evidence="1">
    <location>
        <begin position="685"/>
        <end position="708"/>
    </location>
</feature>
<name>A0A918P3S2_9ACTN</name>
<gene>
    <name evidence="2" type="ORF">GCM10010358_80230</name>
</gene>
<dbReference type="SUPFAM" id="SSF52540">
    <property type="entry name" value="P-loop containing nucleoside triphosphate hydrolases"/>
    <property type="match status" value="1"/>
</dbReference>
<dbReference type="Gene3D" id="3.40.50.300">
    <property type="entry name" value="P-loop containing nucleotide triphosphate hydrolases"/>
    <property type="match status" value="1"/>
</dbReference>
<comment type="caution">
    <text evidence="2">The sequence shown here is derived from an EMBL/GenBank/DDBJ whole genome shotgun (WGS) entry which is preliminary data.</text>
</comment>
<sequence>MAAERRVGNLPEETSRMVGRRAELEEAARLCERSRLVTVTGVGGVGKTRLARRAAGGLQPRFANGAWWVELSPLTAGWGALPYAIAEALPLADQSTRSMLEVVAEYLAGREMLLVWDTCEHLVEDCREVAATLLTVAPGLRILATSRRPLGLHCEEVLALDPLPLPETDVDEAADAVVLLADRATQAVPGFAVTDANRTELAALSRRLEGLPLALELAAARLRAMPLAELNKRLDDRYAVLGNTETEDHAADPPWHQALRTAIGWSHELCTPAERLAWARLSVFAGTIGTEAARRVLADERLPPHQVPHLLAALVEKSILTWVPTGVEERYRMLDTLREYGAHWLRGLGEERAVRRRHLTYYLHLAHRAEAAWMGPDQITWYERMVAEHANLRAAFDHCLAEEDAPAALELGGTLWFFWHACGFGKEGQHYLERALAQGTAPGPVRAKAIWACGMAAYGQGDTEASLRYADAFRTAVAKEADETAPVAAAFLTAASLALSGQPAPAVGVLDATLRTRPTGGRYDVAWILAWMTRAYAFVHLGRFADAAVDAAVGRAECAGRGETWVRTYGDYICALAAQGRDRPEEAAAHARSAIAGKHRLHDSTGIAIAIDLLASATIAAGHAEHGVRILGLADQIWQTVGTPHLGSPELIAARTACEKTARRLLGDDAYQAAFHTGCTTAPDAGIAEALTPPGPPSHASTQPDPTG</sequence>
<dbReference type="PANTHER" id="PTHR47691:SF3">
    <property type="entry name" value="HTH-TYPE TRANSCRIPTIONAL REGULATOR RV0890C-RELATED"/>
    <property type="match status" value="1"/>
</dbReference>
<organism evidence="2 3">
    <name type="scientific">Streptomyces minutiscleroticus</name>
    <dbReference type="NCBI Taxonomy" id="68238"/>
    <lineage>
        <taxon>Bacteria</taxon>
        <taxon>Bacillati</taxon>
        <taxon>Actinomycetota</taxon>
        <taxon>Actinomycetes</taxon>
        <taxon>Kitasatosporales</taxon>
        <taxon>Streptomycetaceae</taxon>
        <taxon>Streptomyces</taxon>
    </lineage>
</organism>
<dbReference type="RefSeq" id="WP_190195182.1">
    <property type="nucleotide sequence ID" value="NZ_BMVU01000109.1"/>
</dbReference>
<protein>
    <submittedName>
        <fullName evidence="2">Uncharacterized protein</fullName>
    </submittedName>
</protein>
<dbReference type="EMBL" id="BMVU01000109">
    <property type="protein sequence ID" value="GGY16508.1"/>
    <property type="molecule type" value="Genomic_DNA"/>
</dbReference>
<dbReference type="PANTHER" id="PTHR47691">
    <property type="entry name" value="REGULATOR-RELATED"/>
    <property type="match status" value="1"/>
</dbReference>
<evidence type="ECO:0000313" key="3">
    <source>
        <dbReference type="Proteomes" id="UP000619244"/>
    </source>
</evidence>
<dbReference type="AlphaFoldDB" id="A0A918P3S2"/>
<proteinExistence type="predicted"/>
<feature type="compositionally biased region" description="Polar residues" evidence="1">
    <location>
        <begin position="699"/>
        <end position="708"/>
    </location>
</feature>
<reference evidence="2" key="2">
    <citation type="submission" date="2020-09" db="EMBL/GenBank/DDBJ databases">
        <authorList>
            <person name="Sun Q."/>
            <person name="Ohkuma M."/>
        </authorList>
    </citation>
    <scope>NUCLEOTIDE SEQUENCE</scope>
    <source>
        <strain evidence="2">JCM 4790</strain>
    </source>
</reference>
<reference evidence="2" key="1">
    <citation type="journal article" date="2014" name="Int. J. Syst. Evol. Microbiol.">
        <title>Complete genome sequence of Corynebacterium casei LMG S-19264T (=DSM 44701T), isolated from a smear-ripened cheese.</title>
        <authorList>
            <consortium name="US DOE Joint Genome Institute (JGI-PGF)"/>
            <person name="Walter F."/>
            <person name="Albersmeier A."/>
            <person name="Kalinowski J."/>
            <person name="Ruckert C."/>
        </authorList>
    </citation>
    <scope>NUCLEOTIDE SEQUENCE</scope>
    <source>
        <strain evidence="2">JCM 4790</strain>
    </source>
</reference>
<evidence type="ECO:0000313" key="2">
    <source>
        <dbReference type="EMBL" id="GGY16508.1"/>
    </source>
</evidence>
<dbReference type="PRINTS" id="PR00364">
    <property type="entry name" value="DISEASERSIST"/>
</dbReference>
<evidence type="ECO:0000256" key="1">
    <source>
        <dbReference type="SAM" id="MobiDB-lite"/>
    </source>
</evidence>
<dbReference type="InterPro" id="IPR027417">
    <property type="entry name" value="P-loop_NTPase"/>
</dbReference>